<comment type="caution">
    <text evidence="2">The sequence shown here is derived from an EMBL/GenBank/DDBJ whole genome shotgun (WGS) entry which is preliminary data.</text>
</comment>
<evidence type="ECO:0000256" key="1">
    <source>
        <dbReference type="SAM" id="SignalP"/>
    </source>
</evidence>
<dbReference type="EMBL" id="WOWK01000225">
    <property type="protein sequence ID" value="KAF0315196.1"/>
    <property type="molecule type" value="Genomic_DNA"/>
</dbReference>
<evidence type="ECO:0008006" key="4">
    <source>
        <dbReference type="Google" id="ProtNLM"/>
    </source>
</evidence>
<sequence>MKSLSIISFVSYLAFVARASPVDIPPVKKIGVWQYDCNATSASVMPWNVFQVVAQNFCEEADKGPAEFELTLDGQGNRKRGVNKRTPPPNLGAYSDYQVTLRKNGSSNAESGGCTQAYNLLQTSECGHAGGQSNNMMAAGWASAGTVTYTYSIGKKP</sequence>
<feature type="signal peptide" evidence="1">
    <location>
        <begin position="1"/>
        <end position="19"/>
    </location>
</feature>
<proteinExistence type="predicted"/>
<keyword evidence="1" id="KW-0732">Signal</keyword>
<protein>
    <recommendedName>
        <fullName evidence="4">AA1-like domain-containing protein</fullName>
    </recommendedName>
</protein>
<evidence type="ECO:0000313" key="2">
    <source>
        <dbReference type="EMBL" id="KAF0315196.1"/>
    </source>
</evidence>
<reference evidence="2 3" key="1">
    <citation type="submission" date="2019-12" db="EMBL/GenBank/DDBJ databases">
        <title>A genome sequence resource for the geographically widespread anthracnose pathogen Colletotrichum asianum.</title>
        <authorList>
            <person name="Meng Y."/>
        </authorList>
    </citation>
    <scope>NUCLEOTIDE SEQUENCE [LARGE SCALE GENOMIC DNA]</scope>
    <source>
        <strain evidence="2 3">ICMP 18580</strain>
    </source>
</reference>
<name>A0A8H3VRL4_9PEZI</name>
<evidence type="ECO:0000313" key="3">
    <source>
        <dbReference type="Proteomes" id="UP000434172"/>
    </source>
</evidence>
<feature type="chain" id="PRO_5034112655" description="AA1-like domain-containing protein" evidence="1">
    <location>
        <begin position="20"/>
        <end position="157"/>
    </location>
</feature>
<dbReference type="OrthoDB" id="4841625at2759"/>
<keyword evidence="3" id="KW-1185">Reference proteome</keyword>
<gene>
    <name evidence="2" type="ORF">GQ607_017579</name>
</gene>
<organism evidence="2 3">
    <name type="scientific">Colletotrichum asianum</name>
    <dbReference type="NCBI Taxonomy" id="702518"/>
    <lineage>
        <taxon>Eukaryota</taxon>
        <taxon>Fungi</taxon>
        <taxon>Dikarya</taxon>
        <taxon>Ascomycota</taxon>
        <taxon>Pezizomycotina</taxon>
        <taxon>Sordariomycetes</taxon>
        <taxon>Hypocreomycetidae</taxon>
        <taxon>Glomerellales</taxon>
        <taxon>Glomerellaceae</taxon>
        <taxon>Colletotrichum</taxon>
        <taxon>Colletotrichum gloeosporioides species complex</taxon>
    </lineage>
</organism>
<dbReference type="AlphaFoldDB" id="A0A8H3VRL4"/>
<accession>A0A8H3VRL4</accession>
<dbReference type="Proteomes" id="UP000434172">
    <property type="component" value="Unassembled WGS sequence"/>
</dbReference>